<dbReference type="Proteomes" id="UP000291189">
    <property type="component" value="Unassembled WGS sequence"/>
</dbReference>
<organism evidence="4 5">
    <name type="scientific">Nocardioides iriomotensis</name>
    <dbReference type="NCBI Taxonomy" id="715784"/>
    <lineage>
        <taxon>Bacteria</taxon>
        <taxon>Bacillati</taxon>
        <taxon>Actinomycetota</taxon>
        <taxon>Actinomycetes</taxon>
        <taxon>Propionibacteriales</taxon>
        <taxon>Nocardioidaceae</taxon>
        <taxon>Nocardioides</taxon>
    </lineage>
</organism>
<dbReference type="GO" id="GO:0016491">
    <property type="term" value="F:oxidoreductase activity"/>
    <property type="evidence" value="ECO:0007669"/>
    <property type="project" value="UniProtKB-KW"/>
</dbReference>
<dbReference type="CDD" id="cd05233">
    <property type="entry name" value="SDR_c"/>
    <property type="match status" value="1"/>
</dbReference>
<evidence type="ECO:0000313" key="5">
    <source>
        <dbReference type="Proteomes" id="UP000291189"/>
    </source>
</evidence>
<dbReference type="OrthoDB" id="9810734at2"/>
<dbReference type="GO" id="GO:0016020">
    <property type="term" value="C:membrane"/>
    <property type="evidence" value="ECO:0007669"/>
    <property type="project" value="TreeGrafter"/>
</dbReference>
<keyword evidence="5" id="KW-1185">Reference proteome</keyword>
<comment type="caution">
    <text evidence="4">The sequence shown here is derived from an EMBL/GenBank/DDBJ whole genome shotgun (WGS) entry which is preliminary data.</text>
</comment>
<keyword evidence="2" id="KW-0560">Oxidoreductase</keyword>
<dbReference type="PANTHER" id="PTHR44196">
    <property type="entry name" value="DEHYDROGENASE/REDUCTASE SDR FAMILY MEMBER 7B"/>
    <property type="match status" value="1"/>
</dbReference>
<proteinExistence type="inferred from homology"/>
<reference evidence="4 5" key="1">
    <citation type="submission" date="2019-01" db="EMBL/GenBank/DDBJ databases">
        <title>Nocardioides guangzhouensis sp. nov., an actinobacterium isolated from soil.</title>
        <authorList>
            <person name="Fu Y."/>
            <person name="Cai Y."/>
            <person name="Lin Z."/>
            <person name="Chen P."/>
        </authorList>
    </citation>
    <scope>NUCLEOTIDE SEQUENCE [LARGE SCALE GENOMIC DNA]</scope>
    <source>
        <strain evidence="4 5">NBRC 105384</strain>
    </source>
</reference>
<dbReference type="SUPFAM" id="SSF51735">
    <property type="entry name" value="NAD(P)-binding Rossmann-fold domains"/>
    <property type="match status" value="1"/>
</dbReference>
<dbReference type="InterPro" id="IPR036291">
    <property type="entry name" value="NAD(P)-bd_dom_sf"/>
</dbReference>
<dbReference type="Pfam" id="PF00106">
    <property type="entry name" value="adh_short"/>
    <property type="match status" value="1"/>
</dbReference>
<dbReference type="EMBL" id="SDPU01000020">
    <property type="protein sequence ID" value="RYU13133.1"/>
    <property type="molecule type" value="Genomic_DNA"/>
</dbReference>
<evidence type="ECO:0000313" key="4">
    <source>
        <dbReference type="EMBL" id="RYU13133.1"/>
    </source>
</evidence>
<dbReference type="PANTHER" id="PTHR44196:SF1">
    <property type="entry name" value="DEHYDROGENASE_REDUCTASE SDR FAMILY MEMBER 7B"/>
    <property type="match status" value="1"/>
</dbReference>
<comment type="similarity">
    <text evidence="1 3">Belongs to the short-chain dehydrogenases/reductases (SDR) family.</text>
</comment>
<evidence type="ECO:0000256" key="1">
    <source>
        <dbReference type="ARBA" id="ARBA00006484"/>
    </source>
</evidence>
<evidence type="ECO:0000256" key="2">
    <source>
        <dbReference type="ARBA" id="ARBA00023002"/>
    </source>
</evidence>
<dbReference type="Gene3D" id="3.40.50.720">
    <property type="entry name" value="NAD(P)-binding Rossmann-like Domain"/>
    <property type="match status" value="1"/>
</dbReference>
<gene>
    <name evidence="4" type="ORF">ETU37_07880</name>
</gene>
<evidence type="ECO:0000256" key="3">
    <source>
        <dbReference type="RuleBase" id="RU000363"/>
    </source>
</evidence>
<dbReference type="PRINTS" id="PR00081">
    <property type="entry name" value="GDHRDH"/>
</dbReference>
<sequence length="314" mass="33606">MGGPEARAVSLLLTTPKAFVRRHLLDRLPGAQPRNPLQGKRILVTGASSGIGEATALLCAERGATVLLVARRADALERVRDEIAAFGGTAYAHPCDLTDGDAVDALVRDVVDRHGGVDMLVNNAGRSIRRSIRLSYDRMHDVERTMAVNFFGPVRLLLGLLPGMAERGDGHVVNVLTWGVQVKAPKFSAYIASKTALDTWSRIAGRELYADGVTFTNVRMALVRTDMIGPTEAYAKLPALSPEQAGARIVRALEDRPLTVNVLAGSLGEVFNLVAPRLSDAVFSAVDRRFPDSAAARAHAEESGSPARGRRVAG</sequence>
<accession>A0A4Q5J3U5</accession>
<dbReference type="PRINTS" id="PR00080">
    <property type="entry name" value="SDRFAMILY"/>
</dbReference>
<dbReference type="AlphaFoldDB" id="A0A4Q5J3U5"/>
<name>A0A4Q5J3U5_9ACTN</name>
<dbReference type="InterPro" id="IPR002347">
    <property type="entry name" value="SDR_fam"/>
</dbReference>
<protein>
    <submittedName>
        <fullName evidence="4">SDR family NAD(P)-dependent oxidoreductase</fullName>
    </submittedName>
</protein>